<comment type="cofactor">
    <cofactor evidence="3">
        <name>Zn(2+)</name>
        <dbReference type="ChEBI" id="CHEBI:29105"/>
    </cofactor>
    <text evidence="3">Binds 1 divalent metal cation per subunit.</text>
</comment>
<feature type="binding site" evidence="3">
    <location>
        <position position="206"/>
    </location>
    <ligand>
        <name>a divalent metal cation</name>
        <dbReference type="ChEBI" id="CHEBI:60240"/>
    </ligand>
</feature>
<keyword evidence="3" id="KW-0862">Zinc</keyword>
<dbReference type="PANTHER" id="PTHR10907:SF47">
    <property type="entry name" value="REGUCALCIN"/>
    <property type="match status" value="1"/>
</dbReference>
<dbReference type="AlphaFoldDB" id="A0A4S4FHT9"/>
<evidence type="ECO:0000313" key="6">
    <source>
        <dbReference type="Proteomes" id="UP000309133"/>
    </source>
</evidence>
<protein>
    <submittedName>
        <fullName evidence="5">SMP-30/gluconolactonase/LRE family protein</fullName>
    </submittedName>
</protein>
<evidence type="ECO:0000259" key="4">
    <source>
        <dbReference type="Pfam" id="PF08450"/>
    </source>
</evidence>
<proteinExistence type="inferred from homology"/>
<comment type="caution">
    <text evidence="5">The sequence shown here is derived from an EMBL/GenBank/DDBJ whole genome shotgun (WGS) entry which is preliminary data.</text>
</comment>
<dbReference type="InterPro" id="IPR013658">
    <property type="entry name" value="SGL"/>
</dbReference>
<dbReference type="SUPFAM" id="SSF63829">
    <property type="entry name" value="Calcium-dependent phosphotriesterase"/>
    <property type="match status" value="1"/>
</dbReference>
<organism evidence="5 6">
    <name type="scientific">Naasia lichenicola</name>
    <dbReference type="NCBI Taxonomy" id="2565933"/>
    <lineage>
        <taxon>Bacteria</taxon>
        <taxon>Bacillati</taxon>
        <taxon>Actinomycetota</taxon>
        <taxon>Actinomycetes</taxon>
        <taxon>Micrococcales</taxon>
        <taxon>Microbacteriaceae</taxon>
        <taxon>Naasia</taxon>
    </lineage>
</organism>
<gene>
    <name evidence="5" type="ORF">E6C64_18155</name>
</gene>
<feature type="active site" description="Proton donor/acceptor" evidence="2">
    <location>
        <position position="206"/>
    </location>
</feature>
<feature type="binding site" evidence="3">
    <location>
        <position position="112"/>
    </location>
    <ligand>
        <name>substrate</name>
    </ligand>
</feature>
<feature type="binding site" evidence="3">
    <location>
        <position position="24"/>
    </location>
    <ligand>
        <name>a divalent metal cation</name>
        <dbReference type="ChEBI" id="CHEBI:60240"/>
    </ligand>
</feature>
<dbReference type="Gene3D" id="2.120.10.30">
    <property type="entry name" value="TolB, C-terminal domain"/>
    <property type="match status" value="1"/>
</dbReference>
<comment type="similarity">
    <text evidence="1">Belongs to the SMP-30/CGR1 family.</text>
</comment>
<evidence type="ECO:0000256" key="2">
    <source>
        <dbReference type="PIRSR" id="PIRSR605511-1"/>
    </source>
</evidence>
<dbReference type="OrthoDB" id="2633250at2"/>
<dbReference type="GO" id="GO:0005509">
    <property type="term" value="F:calcium ion binding"/>
    <property type="evidence" value="ECO:0007669"/>
    <property type="project" value="TreeGrafter"/>
</dbReference>
<evidence type="ECO:0000256" key="1">
    <source>
        <dbReference type="ARBA" id="ARBA00008853"/>
    </source>
</evidence>
<feature type="binding site" evidence="3">
    <location>
        <position position="130"/>
    </location>
    <ligand>
        <name>substrate</name>
    </ligand>
</feature>
<dbReference type="Pfam" id="PF08450">
    <property type="entry name" value="SGL"/>
    <property type="match status" value="1"/>
</dbReference>
<evidence type="ECO:0000256" key="3">
    <source>
        <dbReference type="PIRSR" id="PIRSR605511-2"/>
    </source>
</evidence>
<feature type="binding site" evidence="3">
    <location>
        <position position="110"/>
    </location>
    <ligand>
        <name>substrate</name>
    </ligand>
</feature>
<evidence type="ECO:0000313" key="5">
    <source>
        <dbReference type="EMBL" id="THG28705.1"/>
    </source>
</evidence>
<feature type="domain" description="SMP-30/Gluconolactonase/LRE-like region" evidence="4">
    <location>
        <begin position="22"/>
        <end position="264"/>
    </location>
</feature>
<keyword evidence="3" id="KW-0479">Metal-binding</keyword>
<dbReference type="PANTHER" id="PTHR10907">
    <property type="entry name" value="REGUCALCIN"/>
    <property type="match status" value="1"/>
</dbReference>
<name>A0A4S4FHT9_9MICO</name>
<dbReference type="GO" id="GO:0019853">
    <property type="term" value="P:L-ascorbic acid biosynthetic process"/>
    <property type="evidence" value="ECO:0007669"/>
    <property type="project" value="TreeGrafter"/>
</dbReference>
<reference evidence="5 6" key="1">
    <citation type="submission" date="2019-04" db="EMBL/GenBank/DDBJ databases">
        <authorList>
            <person name="Jiang L."/>
        </authorList>
    </citation>
    <scope>NUCLEOTIDE SEQUENCE [LARGE SCALE GENOMIC DNA]</scope>
    <source>
        <strain evidence="5 6">YIM 131853</strain>
    </source>
</reference>
<dbReference type="GO" id="GO:0004341">
    <property type="term" value="F:gluconolactonase activity"/>
    <property type="evidence" value="ECO:0007669"/>
    <property type="project" value="TreeGrafter"/>
</dbReference>
<dbReference type="InterPro" id="IPR011042">
    <property type="entry name" value="6-blade_b-propeller_TolB-like"/>
</dbReference>
<feature type="binding site" evidence="3">
    <location>
        <position position="158"/>
    </location>
    <ligand>
        <name>a divalent metal cation</name>
        <dbReference type="ChEBI" id="CHEBI:60240"/>
    </ligand>
</feature>
<dbReference type="Proteomes" id="UP000309133">
    <property type="component" value="Unassembled WGS sequence"/>
</dbReference>
<keyword evidence="6" id="KW-1185">Reference proteome</keyword>
<dbReference type="PRINTS" id="PR01790">
    <property type="entry name" value="SMP30FAMILY"/>
</dbReference>
<dbReference type="InterPro" id="IPR005511">
    <property type="entry name" value="SMP-30"/>
</dbReference>
<dbReference type="RefSeq" id="WP_136429145.1">
    <property type="nucleotide sequence ID" value="NZ_SSSM01000006.1"/>
</dbReference>
<sequence>MNDRSPRLLGTAELALDEEHLLAEGPFWDAPRQQLLWVDILRGLVLRGRLQADGTIAVDDRLEFPHMVGAVASAESGAWIIAGQETLLYRRPDGELVDGPRVIPAGSNRRLNDGKPDPAGRYIIGTLDFDEVSETEELLVLGSDGRLVVIDSDLTLSNGLGWSSDGSRFFSTDTLRKTIYVRHYDPGSGAMGERKVFLVTTDGHPDGMTMDSDDHLWVAMWGIGRVNRYSPSGELVAAIEVPALQPSSVTFAGPDLATLVITTASKGLSEEQKAARPLSGRLFTFRPGVTGQPPALWAGPPPS</sequence>
<dbReference type="EMBL" id="SSSM01000006">
    <property type="protein sequence ID" value="THG28705.1"/>
    <property type="molecule type" value="Genomic_DNA"/>
</dbReference>
<accession>A0A4S4FHT9</accession>